<sequence length="149" mass="16210">MITAKKKHSPKREILRRQGVIEDWGLSLYAMSQGGKAIEERRREEQIYMTVGGTLTEAVNGVLAFDFQIIGSTSPAAGRAEIPSVGSITGMKPKLQAGMELSLRQFDVLLSIARAGRLKSCRFSFLAPRYGSSLIASVSFSTSPPEGME</sequence>
<evidence type="ECO:0000313" key="1">
    <source>
        <dbReference type="EMBL" id="ATA53597.1"/>
    </source>
</evidence>
<dbReference type="AlphaFoldDB" id="A0A250DGT1"/>
<dbReference type="RefSeq" id="WP_095744398.1">
    <property type="nucleotide sequence ID" value="NZ_CP023284.1"/>
</dbReference>
<dbReference type="EMBL" id="CP023284">
    <property type="protein sequence ID" value="ATA53597.1"/>
    <property type="molecule type" value="Genomic_DNA"/>
</dbReference>
<protein>
    <submittedName>
        <fullName evidence="1">Uncharacterized protein</fullName>
    </submittedName>
</protein>
<gene>
    <name evidence="1" type="ORF">CKY39_10490</name>
</gene>
<dbReference type="KEGG" id="vbo:CKY39_10490"/>
<proteinExistence type="predicted"/>
<reference evidence="1 2" key="1">
    <citation type="submission" date="2017-09" db="EMBL/GenBank/DDBJ databases">
        <title>The diverse metabolic capabilities of V. boronicumulans make it an excellent choice for continued studies on novel biodegradation.</title>
        <authorList>
            <person name="Sun S."/>
        </authorList>
    </citation>
    <scope>NUCLEOTIDE SEQUENCE [LARGE SCALE GENOMIC DNA]</scope>
    <source>
        <strain evidence="1 2">J1</strain>
    </source>
</reference>
<evidence type="ECO:0000313" key="2">
    <source>
        <dbReference type="Proteomes" id="UP000217154"/>
    </source>
</evidence>
<dbReference type="Proteomes" id="UP000217154">
    <property type="component" value="Chromosome"/>
</dbReference>
<accession>A0A250DGT1</accession>
<name>A0A250DGT1_9BURK</name>
<organism evidence="1 2">
    <name type="scientific">Variovorax boronicumulans</name>
    <dbReference type="NCBI Taxonomy" id="436515"/>
    <lineage>
        <taxon>Bacteria</taxon>
        <taxon>Pseudomonadati</taxon>
        <taxon>Pseudomonadota</taxon>
        <taxon>Betaproteobacteria</taxon>
        <taxon>Burkholderiales</taxon>
        <taxon>Comamonadaceae</taxon>
        <taxon>Variovorax</taxon>
    </lineage>
</organism>